<dbReference type="GO" id="GO:0000814">
    <property type="term" value="C:ESCRT II complex"/>
    <property type="evidence" value="ECO:0007669"/>
    <property type="project" value="UniProtKB-UniRule"/>
</dbReference>
<gene>
    <name evidence="2" type="ORF">HPB48_023194</name>
</gene>
<protein>
    <recommendedName>
        <fullName evidence="1">Vacuolar protein-sorting-associated protein 36</fullName>
    </recommendedName>
    <alternativeName>
        <fullName evidence="1">ESCRT-II complex subunit VPS36</fullName>
    </alternativeName>
</protein>
<dbReference type="PANTHER" id="PTHR13128:SF12">
    <property type="entry name" value="VACUOLAR PROTEIN-SORTING-ASSOCIATED PROTEIN 36"/>
    <property type="match status" value="1"/>
</dbReference>
<sequence>MIAKLTGYEIDFLGALFRKDAGGILAMTDVYCRINRARGLEIDEHGSLSAEQLSPLVHIPVILAKERLICAEQRGLACRDDTVEGLRFYPNLFLEKIE</sequence>
<evidence type="ECO:0000313" key="2">
    <source>
        <dbReference type="EMBL" id="KAH9382641.1"/>
    </source>
</evidence>
<dbReference type="Gene3D" id="1.10.10.10">
    <property type="entry name" value="Winged helix-like DNA-binding domain superfamily/Winged helix DNA-binding domain"/>
    <property type="match status" value="1"/>
</dbReference>
<keyword evidence="1" id="KW-0967">Endosome</keyword>
<comment type="function">
    <text evidence="1">Component of the ESCRT-II complex (endosomal sorting complex required for transport II), which is required for multivesicular body (MVB) formation and sorting of endosomal cargo proteins into MVBs.</text>
</comment>
<dbReference type="OrthoDB" id="271448at2759"/>
<dbReference type="Proteomes" id="UP000821853">
    <property type="component" value="Unassembled WGS sequence"/>
</dbReference>
<dbReference type="GO" id="GO:0043328">
    <property type="term" value="P:protein transport to vacuole involved in ubiquitin-dependent protein catabolic process via the multivesicular body sorting pathway"/>
    <property type="evidence" value="ECO:0007669"/>
    <property type="project" value="UniProtKB-UniRule"/>
</dbReference>
<dbReference type="InterPro" id="IPR036388">
    <property type="entry name" value="WH-like_DNA-bd_sf"/>
</dbReference>
<dbReference type="EMBL" id="JABSTR010000072">
    <property type="protein sequence ID" value="KAH9382641.1"/>
    <property type="molecule type" value="Genomic_DNA"/>
</dbReference>
<accession>A0A9J6H6J6</accession>
<reference evidence="2 3" key="1">
    <citation type="journal article" date="2020" name="Cell">
        <title>Large-Scale Comparative Analyses of Tick Genomes Elucidate Their Genetic Diversity and Vector Capacities.</title>
        <authorList>
            <consortium name="Tick Genome and Microbiome Consortium (TIGMIC)"/>
            <person name="Jia N."/>
            <person name="Wang J."/>
            <person name="Shi W."/>
            <person name="Du L."/>
            <person name="Sun Y."/>
            <person name="Zhan W."/>
            <person name="Jiang J.F."/>
            <person name="Wang Q."/>
            <person name="Zhang B."/>
            <person name="Ji P."/>
            <person name="Bell-Sakyi L."/>
            <person name="Cui X.M."/>
            <person name="Yuan T.T."/>
            <person name="Jiang B.G."/>
            <person name="Yang W.F."/>
            <person name="Lam T.T."/>
            <person name="Chang Q.C."/>
            <person name="Ding S.J."/>
            <person name="Wang X.J."/>
            <person name="Zhu J.G."/>
            <person name="Ruan X.D."/>
            <person name="Zhao L."/>
            <person name="Wei J.T."/>
            <person name="Ye R.Z."/>
            <person name="Que T.C."/>
            <person name="Du C.H."/>
            <person name="Zhou Y.H."/>
            <person name="Cheng J.X."/>
            <person name="Dai P.F."/>
            <person name="Guo W.B."/>
            <person name="Han X.H."/>
            <person name="Huang E.J."/>
            <person name="Li L.F."/>
            <person name="Wei W."/>
            <person name="Gao Y.C."/>
            <person name="Liu J.Z."/>
            <person name="Shao H.Z."/>
            <person name="Wang X."/>
            <person name="Wang C.C."/>
            <person name="Yang T.C."/>
            <person name="Huo Q.B."/>
            <person name="Li W."/>
            <person name="Chen H.Y."/>
            <person name="Chen S.E."/>
            <person name="Zhou L.G."/>
            <person name="Ni X.B."/>
            <person name="Tian J.H."/>
            <person name="Sheng Y."/>
            <person name="Liu T."/>
            <person name="Pan Y.S."/>
            <person name="Xia L.Y."/>
            <person name="Li J."/>
            <person name="Zhao F."/>
            <person name="Cao W.C."/>
        </authorList>
    </citation>
    <scope>NUCLEOTIDE SEQUENCE [LARGE SCALE GENOMIC DNA]</scope>
    <source>
        <strain evidence="2">HaeL-2018</strain>
    </source>
</reference>
<comment type="caution">
    <text evidence="2">The sequence shown here is derived from an EMBL/GenBank/DDBJ whole genome shotgun (WGS) entry which is preliminary data.</text>
</comment>
<dbReference type="GO" id="GO:0031902">
    <property type="term" value="C:late endosome membrane"/>
    <property type="evidence" value="ECO:0007669"/>
    <property type="project" value="UniProtKB-UniRule"/>
</dbReference>
<dbReference type="VEuPathDB" id="VectorBase:HLOH_043672"/>
<keyword evidence="3" id="KW-1185">Reference proteome</keyword>
<name>A0A9J6H6J6_HAELO</name>
<dbReference type="SUPFAM" id="SSF46785">
    <property type="entry name" value="Winged helix' DNA-binding domain"/>
    <property type="match status" value="1"/>
</dbReference>
<evidence type="ECO:0000313" key="3">
    <source>
        <dbReference type="Proteomes" id="UP000821853"/>
    </source>
</evidence>
<comment type="subunit">
    <text evidence="1">Component of the endosomal sorting complex required for transport II (ESCRT-II).</text>
</comment>
<comment type="subcellular location">
    <subcellularLocation>
        <location evidence="1">Cytoplasm</location>
    </subcellularLocation>
    <subcellularLocation>
        <location evidence="1">Endosome</location>
    </subcellularLocation>
</comment>
<dbReference type="GO" id="GO:0032266">
    <property type="term" value="F:phosphatidylinositol-3-phosphate binding"/>
    <property type="evidence" value="ECO:0007669"/>
    <property type="project" value="UniProtKB-UniRule"/>
</dbReference>
<dbReference type="AlphaFoldDB" id="A0A9J6H6J6"/>
<proteinExistence type="inferred from homology"/>
<dbReference type="InterPro" id="IPR037855">
    <property type="entry name" value="Vps36"/>
</dbReference>
<dbReference type="InterPro" id="IPR036390">
    <property type="entry name" value="WH_DNA-bd_sf"/>
</dbReference>
<keyword evidence="1" id="KW-0653">Protein transport</keyword>
<keyword evidence="1" id="KW-0963">Cytoplasm</keyword>
<organism evidence="2 3">
    <name type="scientific">Haemaphysalis longicornis</name>
    <name type="common">Bush tick</name>
    <dbReference type="NCBI Taxonomy" id="44386"/>
    <lineage>
        <taxon>Eukaryota</taxon>
        <taxon>Metazoa</taxon>
        <taxon>Ecdysozoa</taxon>
        <taxon>Arthropoda</taxon>
        <taxon>Chelicerata</taxon>
        <taxon>Arachnida</taxon>
        <taxon>Acari</taxon>
        <taxon>Parasitiformes</taxon>
        <taxon>Ixodida</taxon>
        <taxon>Ixodoidea</taxon>
        <taxon>Ixodidae</taxon>
        <taxon>Haemaphysalinae</taxon>
        <taxon>Haemaphysalis</taxon>
    </lineage>
</organism>
<comment type="similarity">
    <text evidence="1">Belongs to the VPS36 family.</text>
</comment>
<evidence type="ECO:0000256" key="1">
    <source>
        <dbReference type="RuleBase" id="RU367095"/>
    </source>
</evidence>
<dbReference type="GO" id="GO:0043130">
    <property type="term" value="F:ubiquitin binding"/>
    <property type="evidence" value="ECO:0007669"/>
    <property type="project" value="UniProtKB-UniRule"/>
</dbReference>
<dbReference type="PANTHER" id="PTHR13128">
    <property type="entry name" value="VACUOLAR PROTEIN-SORTING-ASSOCIATED PROTEIN 36"/>
    <property type="match status" value="1"/>
</dbReference>
<keyword evidence="1" id="KW-0813">Transport</keyword>